<organism evidence="2 3">
    <name type="scientific">Alteribacter lacisalsi</name>
    <dbReference type="NCBI Taxonomy" id="2045244"/>
    <lineage>
        <taxon>Bacteria</taxon>
        <taxon>Bacillati</taxon>
        <taxon>Bacillota</taxon>
        <taxon>Bacilli</taxon>
        <taxon>Bacillales</taxon>
        <taxon>Bacillaceae</taxon>
        <taxon>Alteribacter</taxon>
    </lineage>
</organism>
<feature type="transmembrane region" description="Helical" evidence="1">
    <location>
        <begin position="31"/>
        <end position="51"/>
    </location>
</feature>
<dbReference type="RefSeq" id="WP_110520151.1">
    <property type="nucleotide sequence ID" value="NZ_PDOF01000002.1"/>
</dbReference>
<name>A0A2W0HI16_9BACI</name>
<keyword evidence="1" id="KW-0472">Membrane</keyword>
<keyword evidence="3" id="KW-1185">Reference proteome</keyword>
<proteinExistence type="predicted"/>
<dbReference type="OrthoDB" id="2428666at2"/>
<evidence type="ECO:0000256" key="1">
    <source>
        <dbReference type="SAM" id="Phobius"/>
    </source>
</evidence>
<accession>A0A2W0HI16</accession>
<dbReference type="EMBL" id="PDOF01000002">
    <property type="protein sequence ID" value="PYZ96449.1"/>
    <property type="molecule type" value="Genomic_DNA"/>
</dbReference>
<protein>
    <submittedName>
        <fullName evidence="2">Uncharacterized protein</fullName>
    </submittedName>
</protein>
<feature type="transmembrane region" description="Helical" evidence="1">
    <location>
        <begin position="7"/>
        <end position="25"/>
    </location>
</feature>
<sequence>MIGKIRLTGATVFTAGVMLEIADLFDVLSTAYLHFLLMAAGVLLLATTALITGKETSMLCRIGLHKYDRVGWDDELRSAAIYQCERCGNKKRVVKTA</sequence>
<evidence type="ECO:0000313" key="2">
    <source>
        <dbReference type="EMBL" id="PYZ96449.1"/>
    </source>
</evidence>
<dbReference type="Proteomes" id="UP000248066">
    <property type="component" value="Unassembled WGS sequence"/>
</dbReference>
<evidence type="ECO:0000313" key="3">
    <source>
        <dbReference type="Proteomes" id="UP000248066"/>
    </source>
</evidence>
<keyword evidence="1" id="KW-0812">Transmembrane</keyword>
<reference evidence="2 3" key="1">
    <citation type="submission" date="2017-10" db="EMBL/GenBank/DDBJ databases">
        <title>Bacillus sp. nov., a halophilic bacterium isolated from a Yangshapao Lake.</title>
        <authorList>
            <person name="Wang H."/>
        </authorList>
    </citation>
    <scope>NUCLEOTIDE SEQUENCE [LARGE SCALE GENOMIC DNA]</scope>
    <source>
        <strain evidence="2 3">YSP-3</strain>
    </source>
</reference>
<keyword evidence="1" id="KW-1133">Transmembrane helix</keyword>
<gene>
    <name evidence="2" type="ORF">CR205_12060</name>
</gene>
<comment type="caution">
    <text evidence="2">The sequence shown here is derived from an EMBL/GenBank/DDBJ whole genome shotgun (WGS) entry which is preliminary data.</text>
</comment>
<dbReference type="AlphaFoldDB" id="A0A2W0HI16"/>